<dbReference type="Gene3D" id="2.60.40.2030">
    <property type="match status" value="1"/>
</dbReference>
<gene>
    <name evidence="6" type="ORF">M595_5900</name>
</gene>
<evidence type="ECO:0000256" key="1">
    <source>
        <dbReference type="ARBA" id="ARBA00022729"/>
    </source>
</evidence>
<dbReference type="InterPro" id="IPR003644">
    <property type="entry name" value="Calx_beta"/>
</dbReference>
<keyword evidence="2" id="KW-0677">Repeat</keyword>
<dbReference type="EMBL" id="AUZM01000117">
    <property type="protein sequence ID" value="ERT04152.1"/>
    <property type="molecule type" value="Genomic_DNA"/>
</dbReference>
<dbReference type="SUPFAM" id="SSF141072">
    <property type="entry name" value="CalX-like"/>
    <property type="match status" value="1"/>
</dbReference>
<dbReference type="Pfam" id="PF03160">
    <property type="entry name" value="Calx-beta"/>
    <property type="match status" value="1"/>
</dbReference>
<keyword evidence="7" id="KW-1185">Reference proteome</keyword>
<keyword evidence="1" id="KW-0732">Signal</keyword>
<dbReference type="InterPro" id="IPR025592">
    <property type="entry name" value="DUF4347"/>
</dbReference>
<evidence type="ECO:0000256" key="3">
    <source>
        <dbReference type="ARBA" id="ARBA00022837"/>
    </source>
</evidence>
<feature type="domain" description="Calx-beta" evidence="5">
    <location>
        <begin position="480"/>
        <end position="584"/>
    </location>
</feature>
<dbReference type="Pfam" id="PF19076">
    <property type="entry name" value="CshA_repeat"/>
    <property type="match status" value="1"/>
</dbReference>
<feature type="region of interest" description="Disordered" evidence="4">
    <location>
        <begin position="600"/>
        <end position="622"/>
    </location>
</feature>
<feature type="compositionally biased region" description="Low complexity" evidence="4">
    <location>
        <begin position="909"/>
        <end position="918"/>
    </location>
</feature>
<name>U7QAE0_9CYAN</name>
<evidence type="ECO:0000313" key="6">
    <source>
        <dbReference type="EMBL" id="ERT04152.1"/>
    </source>
</evidence>
<keyword evidence="3" id="KW-0106">Calcium</keyword>
<feature type="region of interest" description="Disordered" evidence="4">
    <location>
        <begin position="806"/>
        <end position="825"/>
    </location>
</feature>
<feature type="non-terminal residue" evidence="6">
    <location>
        <position position="986"/>
    </location>
</feature>
<protein>
    <submittedName>
        <fullName evidence="6">Calx-beta domain protein</fullName>
    </submittedName>
</protein>
<feature type="region of interest" description="Disordered" evidence="4">
    <location>
        <begin position="837"/>
        <end position="877"/>
    </location>
</feature>
<dbReference type="Pfam" id="PF17803">
    <property type="entry name" value="Cadherin_4"/>
    <property type="match status" value="1"/>
</dbReference>
<dbReference type="SMART" id="SM00237">
    <property type="entry name" value="Calx_beta"/>
    <property type="match status" value="1"/>
</dbReference>
<evidence type="ECO:0000256" key="4">
    <source>
        <dbReference type="SAM" id="MobiDB-lite"/>
    </source>
</evidence>
<dbReference type="InterPro" id="IPR038081">
    <property type="entry name" value="CalX-like_sf"/>
</dbReference>
<organism evidence="6 7">
    <name type="scientific">Lyngbya aestuarii BL J</name>
    <dbReference type="NCBI Taxonomy" id="1348334"/>
    <lineage>
        <taxon>Bacteria</taxon>
        <taxon>Bacillati</taxon>
        <taxon>Cyanobacteriota</taxon>
        <taxon>Cyanophyceae</taxon>
        <taxon>Oscillatoriophycideae</taxon>
        <taxon>Oscillatoriales</taxon>
        <taxon>Microcoleaceae</taxon>
        <taxon>Lyngbya</taxon>
    </lineage>
</organism>
<dbReference type="GO" id="GO:0007154">
    <property type="term" value="P:cell communication"/>
    <property type="evidence" value="ECO:0007669"/>
    <property type="project" value="InterPro"/>
</dbReference>
<dbReference type="Pfam" id="PF14252">
    <property type="entry name" value="DUF4347"/>
    <property type="match status" value="1"/>
</dbReference>
<dbReference type="Proteomes" id="UP000017127">
    <property type="component" value="Unassembled WGS sequence"/>
</dbReference>
<sequence>MKKPEFSQNSIKMTQLVIIDTQVEDVEKLLKGVIPSTTIILLDSTKDGVQQITQTLQKYTNLSEVHLISHGSPGCLQLGNTQLSLDTLNLYANSLQTWSVDTLMLYGCNVAAGDAGIEFIDKLHQLTGAKIAASANKTGYSGLGGDWNLEVKTDKFEVSSPLTLEVRENYRFAFPIPIENLTVERRLPDDDVGDVTYIAPDIRTTVPEGTEIEYNFQEGDGNLLEVTSFTSGQDQFLAGDVLNDFELRRNDNDNVQGRRQLLWFERESQTSEELNLRSPFPLTISEDPDDSLMEIALFDDIINLGTDNIFANQTTLDDQNVNNIERVDYISTDGLQAPQENLNEVGFLILERDGNDAFKIAPILDVDNQGLPTEFGDLIEIGADEWGVDESITLNTSVLRSDNYPEEQLQRRINVDGQNIGGIYISFEDLGIEASEEFNGYALFAPDVDETTNLVDFESFPTNTPERPDVGAGGGLDLIAGGVVYGRIFININDVTVTEGEQAQFTVNIPSPLETPLTVNYSTSDTDLNPLDPDQPTATAGEDYIPITEGSLTIPAGETEVTVNVETLADNLIEENEQFRVTLSDPSRGFVIDREGIGTIIDNTEDTPPVTEPDTTDTPADTDVSLNILDNDTDPVGNIDPTTVDLNPDTPGLQTTRTIPGQGTYTVDDTGVVTFDPEAEFSDNTSTINYTVQDNAGNTSEPTEISVLVEPPANFAPNAVDDTGTTAFETPVTLNVLENDTDPEGDPLTIADIQQDTDNGGTVRIDNGQLVYTPADDFSGEDEFTYTVSDGENSDTATVSVTVEPSANVPPANVPPTTVPDQGVTTEGEPVSLNVLENDTDSEGNIDPTTVDLNPDTPAQETTREIPGEGTYSVDDNGVVTFEPVPGFTGDSTINYTVEDEEGQPSEPAPINITVNPPANVPPTTVPDQGVTTEGEPVSLNVLENDTDSEGNIDPTTVDLNPDTPEQETTREIPGEGTYSVDDNGV</sequence>
<feature type="region of interest" description="Disordered" evidence="4">
    <location>
        <begin position="900"/>
        <end position="986"/>
    </location>
</feature>
<dbReference type="AlphaFoldDB" id="U7QAE0"/>
<accession>U7QAE0</accession>
<evidence type="ECO:0000313" key="7">
    <source>
        <dbReference type="Proteomes" id="UP000017127"/>
    </source>
</evidence>
<dbReference type="NCBIfam" id="NF012211">
    <property type="entry name" value="tand_rpt_95"/>
    <property type="match status" value="2"/>
</dbReference>
<evidence type="ECO:0000256" key="2">
    <source>
        <dbReference type="ARBA" id="ARBA00022737"/>
    </source>
</evidence>
<comment type="caution">
    <text evidence="6">The sequence shown here is derived from an EMBL/GenBank/DDBJ whole genome shotgun (WGS) entry which is preliminary data.</text>
</comment>
<dbReference type="InterPro" id="IPR040853">
    <property type="entry name" value="RapA2_cadherin-like"/>
</dbReference>
<dbReference type="GO" id="GO:0016020">
    <property type="term" value="C:membrane"/>
    <property type="evidence" value="ECO:0007669"/>
    <property type="project" value="InterPro"/>
</dbReference>
<dbReference type="InterPro" id="IPR026395">
    <property type="entry name" value="CshA_fibril"/>
</dbReference>
<feature type="compositionally biased region" description="Low complexity" evidence="4">
    <location>
        <begin position="606"/>
        <end position="622"/>
    </location>
</feature>
<dbReference type="Gene3D" id="2.60.40.2810">
    <property type="match status" value="2"/>
</dbReference>
<dbReference type="Pfam" id="PF17963">
    <property type="entry name" value="Big_9"/>
    <property type="match status" value="2"/>
</dbReference>
<reference evidence="6 7" key="1">
    <citation type="journal article" date="2013" name="Front. Microbiol.">
        <title>Comparative genomic analyses of the cyanobacterium, Lyngbya aestuarii BL J, a powerful hydrogen producer.</title>
        <authorList>
            <person name="Kothari A."/>
            <person name="Vaughn M."/>
            <person name="Garcia-Pichel F."/>
        </authorList>
    </citation>
    <scope>NUCLEOTIDE SEQUENCE [LARGE SCALE GENOMIC DNA]</scope>
    <source>
        <strain evidence="6 7">BL J</strain>
    </source>
</reference>
<feature type="compositionally biased region" description="Polar residues" evidence="4">
    <location>
        <begin position="847"/>
        <end position="861"/>
    </location>
</feature>
<proteinExistence type="predicted"/>
<evidence type="ECO:0000259" key="5">
    <source>
        <dbReference type="SMART" id="SM00237"/>
    </source>
</evidence>